<organism evidence="2 3">
    <name type="scientific">Brevibacillus formosus</name>
    <dbReference type="NCBI Taxonomy" id="54913"/>
    <lineage>
        <taxon>Bacteria</taxon>
        <taxon>Bacillati</taxon>
        <taxon>Bacillota</taxon>
        <taxon>Bacilli</taxon>
        <taxon>Bacillales</taxon>
        <taxon>Paenibacillaceae</taxon>
        <taxon>Brevibacillus</taxon>
    </lineage>
</organism>
<name>A0A220MGV4_9BACL</name>
<reference evidence="2 3" key="1">
    <citation type="submission" date="2016-11" db="EMBL/GenBank/DDBJ databases">
        <authorList>
            <person name="Jaros S."/>
            <person name="Januszkiewicz K."/>
            <person name="Wedrychowicz H."/>
        </authorList>
    </citation>
    <scope>NUCLEOTIDE SEQUENCE [LARGE SCALE GENOMIC DNA]</scope>
    <source>
        <strain evidence="2 3">NF2</strain>
    </source>
</reference>
<dbReference type="Pfam" id="PF00583">
    <property type="entry name" value="Acetyltransf_1"/>
    <property type="match status" value="1"/>
</dbReference>
<protein>
    <submittedName>
        <fullName evidence="2">GNAT family N-acetyltransferase</fullName>
    </submittedName>
</protein>
<accession>A0A220MGV4</accession>
<proteinExistence type="predicted"/>
<dbReference type="AlphaFoldDB" id="A0A220MGV4"/>
<dbReference type="GO" id="GO:0016747">
    <property type="term" value="F:acyltransferase activity, transferring groups other than amino-acyl groups"/>
    <property type="evidence" value="ECO:0007669"/>
    <property type="project" value="InterPro"/>
</dbReference>
<gene>
    <name evidence="2" type="ORF">BP422_11820</name>
</gene>
<dbReference type="RefSeq" id="WP_088907954.1">
    <property type="nucleotide sequence ID" value="NZ_CP018145.1"/>
</dbReference>
<dbReference type="InterPro" id="IPR016181">
    <property type="entry name" value="Acyl_CoA_acyltransferase"/>
</dbReference>
<evidence type="ECO:0000259" key="1">
    <source>
        <dbReference type="PROSITE" id="PS51186"/>
    </source>
</evidence>
<evidence type="ECO:0000313" key="3">
    <source>
        <dbReference type="Proteomes" id="UP000197781"/>
    </source>
</evidence>
<dbReference type="EMBL" id="CP018145">
    <property type="protein sequence ID" value="ASJ54172.1"/>
    <property type="molecule type" value="Genomic_DNA"/>
</dbReference>
<dbReference type="Proteomes" id="UP000197781">
    <property type="component" value="Chromosome"/>
</dbReference>
<dbReference type="InterPro" id="IPR000182">
    <property type="entry name" value="GNAT_dom"/>
</dbReference>
<dbReference type="PROSITE" id="PS51186">
    <property type="entry name" value="GNAT"/>
    <property type="match status" value="1"/>
</dbReference>
<evidence type="ECO:0000313" key="2">
    <source>
        <dbReference type="EMBL" id="ASJ54172.1"/>
    </source>
</evidence>
<feature type="domain" description="N-acetyltransferase" evidence="1">
    <location>
        <begin position="1"/>
        <end position="157"/>
    </location>
</feature>
<sequence length="160" mass="18249">MNLHLMTITDAKQAVTWKYPQEYSFYDFEDSPETFQELLDGTYYAVRDNHGQLTGFFCFGLNAQVPEGRKQNLYNGENVLVIGLGMKPDLTGKGIGFSFLKAGIEYAKQQFEPKYLRLSVATFNRRAIKVYTRARFKETTSLVNNGTPFIVMTMDVENLG</sequence>
<dbReference type="SUPFAM" id="SSF55729">
    <property type="entry name" value="Acyl-CoA N-acyltransferases (Nat)"/>
    <property type="match status" value="1"/>
</dbReference>
<keyword evidence="2" id="KW-0808">Transferase</keyword>
<dbReference type="Gene3D" id="3.40.630.30">
    <property type="match status" value="1"/>
</dbReference>
<dbReference type="KEGG" id="bfm:BP422_11820"/>